<comment type="caution">
    <text evidence="1">The sequence shown here is derived from an EMBL/GenBank/DDBJ whole genome shotgun (WGS) entry which is preliminary data.</text>
</comment>
<dbReference type="Proteomes" id="UP000276133">
    <property type="component" value="Unassembled WGS sequence"/>
</dbReference>
<accession>A0A3M7SVN8</accession>
<dbReference type="AlphaFoldDB" id="A0A3M7SVN8"/>
<gene>
    <name evidence="1" type="ORF">BpHYR1_018809</name>
</gene>
<keyword evidence="2" id="KW-1185">Reference proteome</keyword>
<name>A0A3M7SVN8_BRAPC</name>
<reference evidence="1 2" key="1">
    <citation type="journal article" date="2018" name="Sci. Rep.">
        <title>Genomic signatures of local adaptation to the degree of environmental predictability in rotifers.</title>
        <authorList>
            <person name="Franch-Gras L."/>
            <person name="Hahn C."/>
            <person name="Garcia-Roger E.M."/>
            <person name="Carmona M.J."/>
            <person name="Serra M."/>
            <person name="Gomez A."/>
        </authorList>
    </citation>
    <scope>NUCLEOTIDE SEQUENCE [LARGE SCALE GENOMIC DNA]</scope>
    <source>
        <strain evidence="1">HYR1</strain>
    </source>
</reference>
<protein>
    <submittedName>
        <fullName evidence="1">Uncharacterized protein</fullName>
    </submittedName>
</protein>
<proteinExistence type="predicted"/>
<evidence type="ECO:0000313" key="2">
    <source>
        <dbReference type="Proteomes" id="UP000276133"/>
    </source>
</evidence>
<organism evidence="1 2">
    <name type="scientific">Brachionus plicatilis</name>
    <name type="common">Marine rotifer</name>
    <name type="synonym">Brachionus muelleri</name>
    <dbReference type="NCBI Taxonomy" id="10195"/>
    <lineage>
        <taxon>Eukaryota</taxon>
        <taxon>Metazoa</taxon>
        <taxon>Spiralia</taxon>
        <taxon>Gnathifera</taxon>
        <taxon>Rotifera</taxon>
        <taxon>Eurotatoria</taxon>
        <taxon>Monogononta</taxon>
        <taxon>Pseudotrocha</taxon>
        <taxon>Ploima</taxon>
        <taxon>Brachionidae</taxon>
        <taxon>Brachionus</taxon>
    </lineage>
</organism>
<dbReference type="EMBL" id="REGN01000706">
    <property type="protein sequence ID" value="RNA39745.1"/>
    <property type="molecule type" value="Genomic_DNA"/>
</dbReference>
<evidence type="ECO:0000313" key="1">
    <source>
        <dbReference type="EMBL" id="RNA39745.1"/>
    </source>
</evidence>
<sequence length="97" mass="10979">MKYLIIVAACSVQLHPMSGCQSTVSTRSGYKSIYSGGKEHNEKFAMIFSLKKGKILKFVKKMIGTLASPEYIDLFMCECKQEMKVDRLQLIVMTSLF</sequence>